<dbReference type="InterPro" id="IPR002500">
    <property type="entry name" value="PAPS_reduct_dom"/>
</dbReference>
<evidence type="ECO:0000256" key="3">
    <source>
        <dbReference type="ARBA" id="ARBA00022723"/>
    </source>
</evidence>
<evidence type="ECO:0000256" key="7">
    <source>
        <dbReference type="ARBA" id="ARBA00024298"/>
    </source>
</evidence>
<comment type="function">
    <text evidence="7 14">Catalyzes the formation of sulfite from adenosine 5'-phosphosulfate (APS) using thioredoxin as an electron donor.</text>
</comment>
<accession>A0ABU9U9T0</accession>
<comment type="cofactor">
    <cofactor evidence="14">
        <name>[4Fe-4S] cluster</name>
        <dbReference type="ChEBI" id="CHEBI:49883"/>
    </cofactor>
    <text evidence="14">Binds 1 [4Fe-4S] cluster per subunit.</text>
</comment>
<comment type="caution">
    <text evidence="16">The sequence shown here is derived from an EMBL/GenBank/DDBJ whole genome shotgun (WGS) entry which is preliminary data.</text>
</comment>
<feature type="domain" description="Phosphoadenosine phosphosulphate reductase" evidence="15">
    <location>
        <begin position="34"/>
        <end position="207"/>
    </location>
</feature>
<organism evidence="16 17">
    <name type="scientific">Rarispira pelagica</name>
    <dbReference type="NCBI Taxonomy" id="3141764"/>
    <lineage>
        <taxon>Bacteria</taxon>
        <taxon>Pseudomonadati</taxon>
        <taxon>Spirochaetota</taxon>
        <taxon>Spirochaetia</taxon>
        <taxon>Winmispirales</taxon>
        <taxon>Winmispiraceae</taxon>
        <taxon>Rarispira</taxon>
    </lineage>
</organism>
<dbReference type="SUPFAM" id="SSF52402">
    <property type="entry name" value="Adenine nucleotide alpha hydrolases-like"/>
    <property type="match status" value="1"/>
</dbReference>
<evidence type="ECO:0000313" key="17">
    <source>
        <dbReference type="Proteomes" id="UP001466331"/>
    </source>
</evidence>
<evidence type="ECO:0000256" key="12">
    <source>
        <dbReference type="ARBA" id="ARBA00032041"/>
    </source>
</evidence>
<keyword evidence="3 14" id="KW-0479">Metal-binding</keyword>
<evidence type="ECO:0000256" key="6">
    <source>
        <dbReference type="ARBA" id="ARBA00023014"/>
    </source>
</evidence>
<protein>
    <recommendedName>
        <fullName evidence="10 14">Adenosine 5'-phosphosulfate reductase</fullName>
        <shortName evidence="14">APS reductase</shortName>
        <ecNumber evidence="9 14">1.8.4.10</ecNumber>
    </recommendedName>
    <alternativeName>
        <fullName evidence="12 14">5'-adenylylsulfate reductase</fullName>
    </alternativeName>
    <alternativeName>
        <fullName evidence="11 14">Thioredoxin-dependent 5'-adenylylsulfate reductase</fullName>
    </alternativeName>
</protein>
<dbReference type="PANTHER" id="PTHR46482">
    <property type="entry name" value="5'-ADENYLYLSULFATE REDUCTASE 3, CHLOROPLASTIC"/>
    <property type="match status" value="1"/>
</dbReference>
<dbReference type="NCBIfam" id="TIGR02055">
    <property type="entry name" value="APS_reductase"/>
    <property type="match status" value="1"/>
</dbReference>
<dbReference type="Pfam" id="PF01507">
    <property type="entry name" value="PAPS_reduct"/>
    <property type="match status" value="1"/>
</dbReference>
<evidence type="ECO:0000256" key="1">
    <source>
        <dbReference type="ARBA" id="ARBA00009732"/>
    </source>
</evidence>
<feature type="active site" description="Nucleophile; cysteine thiosulfonate intermediate" evidence="14">
    <location>
        <position position="228"/>
    </location>
</feature>
<comment type="similarity">
    <text evidence="1 14">Belongs to the PAPS reductase family. CysH subfamily.</text>
</comment>
<evidence type="ECO:0000256" key="10">
    <source>
        <dbReference type="ARBA" id="ARBA00029514"/>
    </source>
</evidence>
<dbReference type="RefSeq" id="WP_420068872.1">
    <property type="nucleotide sequence ID" value="NZ_JBCHKQ010000001.1"/>
</dbReference>
<evidence type="ECO:0000256" key="8">
    <source>
        <dbReference type="ARBA" id="ARBA00024327"/>
    </source>
</evidence>
<keyword evidence="6 14" id="KW-0411">Iron-sulfur</keyword>
<comment type="pathway">
    <text evidence="8 14">Sulfur metabolism; hydrogen sulfide biosynthesis; sulfite from sulfate.</text>
</comment>
<evidence type="ECO:0000256" key="2">
    <source>
        <dbReference type="ARBA" id="ARBA00022490"/>
    </source>
</evidence>
<reference evidence="16 17" key="1">
    <citation type="submission" date="2024-03" db="EMBL/GenBank/DDBJ databases">
        <title>Ignisphaera cupida sp. nov., a hyperthermophilic hydrolytic archaeon from a hot spring of Kamchatka, and proposal of Ignisphaeraceae fam. nov.</title>
        <authorList>
            <person name="Podosokorskaya O.A."/>
            <person name="Elcheninov A.G."/>
            <person name="Maltseva A.I."/>
            <person name="Zayulina K.S."/>
            <person name="Novikov A."/>
            <person name="Merkel A.Y."/>
        </authorList>
    </citation>
    <scope>NUCLEOTIDE SEQUENCE [LARGE SCALE GENOMIC DNA]</scope>
    <source>
        <strain evidence="16 17">38H-sp</strain>
    </source>
</reference>
<proteinExistence type="inferred from homology"/>
<comment type="catalytic activity">
    <reaction evidence="13 14">
        <text>[thioredoxin]-disulfide + sulfite + AMP + 2 H(+) = adenosine 5'-phosphosulfate + [thioredoxin]-dithiol</text>
        <dbReference type="Rhea" id="RHEA:21976"/>
        <dbReference type="Rhea" id="RHEA-COMP:10698"/>
        <dbReference type="Rhea" id="RHEA-COMP:10700"/>
        <dbReference type="ChEBI" id="CHEBI:15378"/>
        <dbReference type="ChEBI" id="CHEBI:17359"/>
        <dbReference type="ChEBI" id="CHEBI:29950"/>
        <dbReference type="ChEBI" id="CHEBI:50058"/>
        <dbReference type="ChEBI" id="CHEBI:58243"/>
        <dbReference type="ChEBI" id="CHEBI:456215"/>
        <dbReference type="EC" id="1.8.4.10"/>
    </reaction>
</comment>
<feature type="binding site" evidence="14">
    <location>
        <position position="118"/>
    </location>
    <ligand>
        <name>[4Fe-4S] cluster</name>
        <dbReference type="ChEBI" id="CHEBI:49883"/>
    </ligand>
</feature>
<evidence type="ECO:0000256" key="5">
    <source>
        <dbReference type="ARBA" id="ARBA00023004"/>
    </source>
</evidence>
<feature type="binding site" evidence="14">
    <location>
        <position position="119"/>
    </location>
    <ligand>
        <name>[4Fe-4S] cluster</name>
        <dbReference type="ChEBI" id="CHEBI:49883"/>
    </ligand>
</feature>
<evidence type="ECO:0000256" key="9">
    <source>
        <dbReference type="ARBA" id="ARBA00024386"/>
    </source>
</evidence>
<evidence type="ECO:0000256" key="13">
    <source>
        <dbReference type="ARBA" id="ARBA00048441"/>
    </source>
</evidence>
<dbReference type="CDD" id="cd23945">
    <property type="entry name" value="PAPS_reductase"/>
    <property type="match status" value="1"/>
</dbReference>
<name>A0ABU9U9T0_9SPIR</name>
<dbReference type="PIRSF" id="PIRSF000857">
    <property type="entry name" value="PAPS_reductase"/>
    <property type="match status" value="1"/>
</dbReference>
<dbReference type="Proteomes" id="UP001466331">
    <property type="component" value="Unassembled WGS sequence"/>
</dbReference>
<evidence type="ECO:0000256" key="11">
    <source>
        <dbReference type="ARBA" id="ARBA00030894"/>
    </source>
</evidence>
<gene>
    <name evidence="14" type="primary">cysH</name>
    <name evidence="16" type="ORF">WKV44_02590</name>
</gene>
<keyword evidence="17" id="KW-1185">Reference proteome</keyword>
<keyword evidence="2 14" id="KW-0963">Cytoplasm</keyword>
<sequence>MDICKKTKYEEKLKNASPKEIIKTAMEEWGDSLTFASSLGAEDQVITHILCQLTDDPDIFIIDTGRLHPQTYALIDKTREYYNISLKIYFPDYSMLQGFYNKNGVNSFYKSVEMRKACCLIRKVEPLSRALAGKKAWITGLRREQSSDRKSISIIEWDELHSIYKINPLANMSTKDLWLYIKENNIPYNPLHDRGYASIGCEPCTRAIVEGESPRAGRWWWEDGKKECGLHTERLGGDNGQAAETGI</sequence>
<keyword evidence="4 14" id="KW-0560">Oxidoreductase</keyword>
<dbReference type="Gene3D" id="3.40.50.620">
    <property type="entry name" value="HUPs"/>
    <property type="match status" value="1"/>
</dbReference>
<evidence type="ECO:0000256" key="14">
    <source>
        <dbReference type="HAMAP-Rule" id="MF_00063"/>
    </source>
</evidence>
<evidence type="ECO:0000259" key="15">
    <source>
        <dbReference type="Pfam" id="PF01507"/>
    </source>
</evidence>
<dbReference type="InterPro" id="IPR014729">
    <property type="entry name" value="Rossmann-like_a/b/a_fold"/>
</dbReference>
<dbReference type="HAMAP" id="MF_00063">
    <property type="entry name" value="CysH"/>
    <property type="match status" value="1"/>
</dbReference>
<evidence type="ECO:0000313" key="16">
    <source>
        <dbReference type="EMBL" id="MEM5947423.1"/>
    </source>
</evidence>
<dbReference type="NCBIfam" id="NF002537">
    <property type="entry name" value="PRK02090.1"/>
    <property type="match status" value="1"/>
</dbReference>
<dbReference type="InterPro" id="IPR011798">
    <property type="entry name" value="APS_reductase"/>
</dbReference>
<comment type="subcellular location">
    <subcellularLocation>
        <location evidence="14">Cytoplasm</location>
    </subcellularLocation>
</comment>
<dbReference type="NCBIfam" id="TIGR00434">
    <property type="entry name" value="cysH"/>
    <property type="match status" value="1"/>
</dbReference>
<dbReference type="InterPro" id="IPR004511">
    <property type="entry name" value="PAPS/APS_Rdtase"/>
</dbReference>
<dbReference type="EC" id="1.8.4.10" evidence="9 14"/>
<evidence type="ECO:0000256" key="4">
    <source>
        <dbReference type="ARBA" id="ARBA00023002"/>
    </source>
</evidence>
<feature type="binding site" evidence="14">
    <location>
        <position position="201"/>
    </location>
    <ligand>
        <name>[4Fe-4S] cluster</name>
        <dbReference type="ChEBI" id="CHEBI:49883"/>
    </ligand>
</feature>
<dbReference type="PANTHER" id="PTHR46482:SF9">
    <property type="entry name" value="5'-ADENYLYLSULFATE REDUCTASE 1, CHLOROPLASTIC"/>
    <property type="match status" value="1"/>
</dbReference>
<keyword evidence="5 14" id="KW-0408">Iron</keyword>
<feature type="binding site" evidence="14">
    <location>
        <position position="204"/>
    </location>
    <ligand>
        <name>[4Fe-4S] cluster</name>
        <dbReference type="ChEBI" id="CHEBI:49883"/>
    </ligand>
</feature>
<dbReference type="EMBL" id="JBCHKQ010000001">
    <property type="protein sequence ID" value="MEM5947423.1"/>
    <property type="molecule type" value="Genomic_DNA"/>
</dbReference>
<dbReference type="GO" id="GO:0004604">
    <property type="term" value="F:phosphoadenylyl-sulfate reductase (thioredoxin) activity"/>
    <property type="evidence" value="ECO:0007669"/>
    <property type="project" value="UniProtKB-EC"/>
</dbReference>